<evidence type="ECO:0000313" key="2">
    <source>
        <dbReference type="EMBL" id="OCK43333.1"/>
    </source>
</evidence>
<reference evidence="2 3" key="1">
    <citation type="submission" date="2016-06" db="EMBL/GenBank/DDBJ databases">
        <title>Draft Genome Sequence of Tenacibaculum soleae UCD-KL19.</title>
        <authorList>
            <person name="Eisen J.A."/>
            <person name="Coil D.A."/>
            <person name="Lujan K.M."/>
        </authorList>
    </citation>
    <scope>NUCLEOTIDE SEQUENCE [LARGE SCALE GENOMIC DNA]</scope>
    <source>
        <strain evidence="2 3">UCD-KL19</strain>
    </source>
</reference>
<dbReference type="PROSITE" id="PS51257">
    <property type="entry name" value="PROKAR_LIPOPROTEIN"/>
    <property type="match status" value="1"/>
</dbReference>
<sequence>MCKKRLLFLSVISLFLFTSCFEFIEEISFNKDGSGSAMLTINLSKSKTKIASIMLLDSVNGYKVPSKKTIKKELDKIVQKIKVTKGIHHVKSTLNFDEYIVAVSCDFDTVEALNTVLKAFSSKRDALVMQKHKHFKYDKTTQTFVRSHHFNIGKAFQSTKIKDRKVFKTATYTGVYRFESTVKSCTNQQAKISKNKKAVMLRVTAQDIISNKQTIKNKIQLNN</sequence>
<protein>
    <recommendedName>
        <fullName evidence="4">Lipoprotein</fullName>
    </recommendedName>
</protein>
<dbReference type="RefSeq" id="WP_068701580.1">
    <property type="nucleotide sequence ID" value="NZ_MAKX01000001.1"/>
</dbReference>
<keyword evidence="1" id="KW-0732">Signal</keyword>
<evidence type="ECO:0000256" key="1">
    <source>
        <dbReference type="SAM" id="SignalP"/>
    </source>
</evidence>
<feature type="chain" id="PRO_5008639955" description="Lipoprotein" evidence="1">
    <location>
        <begin position="25"/>
        <end position="223"/>
    </location>
</feature>
<feature type="signal peptide" evidence="1">
    <location>
        <begin position="1"/>
        <end position="24"/>
    </location>
</feature>
<dbReference type="OrthoDB" id="978751at2"/>
<evidence type="ECO:0008006" key="4">
    <source>
        <dbReference type="Google" id="ProtNLM"/>
    </source>
</evidence>
<evidence type="ECO:0000313" key="3">
    <source>
        <dbReference type="Proteomes" id="UP000093186"/>
    </source>
</evidence>
<name>A0A1B9Y0K6_9FLAO</name>
<dbReference type="Proteomes" id="UP000093186">
    <property type="component" value="Unassembled WGS sequence"/>
</dbReference>
<dbReference type="AlphaFoldDB" id="A0A1B9Y0K6"/>
<dbReference type="EMBL" id="MAKX01000001">
    <property type="protein sequence ID" value="OCK43333.1"/>
    <property type="molecule type" value="Genomic_DNA"/>
</dbReference>
<organism evidence="2 3">
    <name type="scientific">Tenacibaculum soleae</name>
    <dbReference type="NCBI Taxonomy" id="447689"/>
    <lineage>
        <taxon>Bacteria</taxon>
        <taxon>Pseudomonadati</taxon>
        <taxon>Bacteroidota</taxon>
        <taxon>Flavobacteriia</taxon>
        <taxon>Flavobacteriales</taxon>
        <taxon>Flavobacteriaceae</taxon>
        <taxon>Tenacibaculum</taxon>
    </lineage>
</organism>
<dbReference type="STRING" id="447689.BA195_01115"/>
<keyword evidence="3" id="KW-1185">Reference proteome</keyword>
<gene>
    <name evidence="2" type="ORF">BA195_01115</name>
</gene>
<comment type="caution">
    <text evidence="2">The sequence shown here is derived from an EMBL/GenBank/DDBJ whole genome shotgun (WGS) entry which is preliminary data.</text>
</comment>
<dbReference type="InterPro" id="IPR012674">
    <property type="entry name" value="Calycin"/>
</dbReference>
<dbReference type="SUPFAM" id="SSF50814">
    <property type="entry name" value="Lipocalins"/>
    <property type="match status" value="1"/>
</dbReference>
<proteinExistence type="predicted"/>
<accession>A0A1B9Y0K6</accession>